<protein>
    <recommendedName>
        <fullName evidence="4">Rds1 protein</fullName>
    </recommendedName>
</protein>
<dbReference type="PANTHER" id="PTHR38705:SF1">
    <property type="entry name" value="PROTEIN RDS1"/>
    <property type="match status" value="1"/>
</dbReference>
<keyword evidence="3" id="KW-1185">Reference proteome</keyword>
<dbReference type="Proteomes" id="UP000812966">
    <property type="component" value="Unassembled WGS sequence"/>
</dbReference>
<feature type="signal peptide" evidence="1">
    <location>
        <begin position="1"/>
        <end position="18"/>
    </location>
</feature>
<proteinExistence type="predicted"/>
<evidence type="ECO:0000313" key="2">
    <source>
        <dbReference type="EMBL" id="KAG7527806.1"/>
    </source>
</evidence>
<evidence type="ECO:0000313" key="3">
    <source>
        <dbReference type="Proteomes" id="UP000812966"/>
    </source>
</evidence>
<dbReference type="Pfam" id="PF13668">
    <property type="entry name" value="Ferritin_2"/>
    <property type="match status" value="1"/>
</dbReference>
<dbReference type="AlphaFoldDB" id="A0A8K0JK92"/>
<evidence type="ECO:0008006" key="4">
    <source>
        <dbReference type="Google" id="ProtNLM"/>
    </source>
</evidence>
<dbReference type="PANTHER" id="PTHR38705">
    <property type="entry name" value="PROTEIN RDS1"/>
    <property type="match status" value="1"/>
</dbReference>
<evidence type="ECO:0000256" key="1">
    <source>
        <dbReference type="SAM" id="SignalP"/>
    </source>
</evidence>
<organism evidence="2 3">
    <name type="scientific">Filobasidium floriforme</name>
    <dbReference type="NCBI Taxonomy" id="5210"/>
    <lineage>
        <taxon>Eukaryota</taxon>
        <taxon>Fungi</taxon>
        <taxon>Dikarya</taxon>
        <taxon>Basidiomycota</taxon>
        <taxon>Agaricomycotina</taxon>
        <taxon>Tremellomycetes</taxon>
        <taxon>Filobasidiales</taxon>
        <taxon>Filobasidiaceae</taxon>
        <taxon>Filobasidium</taxon>
    </lineage>
</organism>
<sequence length="364" mass="39657">MLSKTFLALATLATAVLAAPGPLAPPKPAGGNSNASSPPPEYKPMSDFDFQSLNLALNQEWIELDLFNYGLARFSDAEFDAQGIDAEQRELIRFMAQQEIGHANLISNILQGAGAKQCTYSYNFNSVPEFIQFCAILTRFGESGVYGFLPALDSRPAAQLLLQSISTEARQQMAFRQLAGAFPMPVSFEAGISQSMAWTLLSPYLISCPQENPRIQWSRFPTLNVLNNPNLTAEGVPSALSTNRTQLTSPGYNIEVTYDAPGQNVSYNNSYMTVLGSNVTQTENLTCNFISQLNTTTSPFVRQSNGSGYCTIPEGQVYEGVYDNPIINGTNFLLLTSEELYVTPYNLSLLDAVVVAGPQVIVYG</sequence>
<gene>
    <name evidence="2" type="ORF">FFLO_06577</name>
</gene>
<dbReference type="InterPro" id="IPR039254">
    <property type="entry name" value="Rds1"/>
</dbReference>
<dbReference type="EMBL" id="JABELV010000227">
    <property type="protein sequence ID" value="KAG7527806.1"/>
    <property type="molecule type" value="Genomic_DNA"/>
</dbReference>
<keyword evidence="1" id="KW-0732">Signal</keyword>
<feature type="chain" id="PRO_5035479703" description="Rds1 protein" evidence="1">
    <location>
        <begin position="19"/>
        <end position="364"/>
    </location>
</feature>
<name>A0A8K0JK92_9TREE</name>
<reference evidence="2" key="1">
    <citation type="submission" date="2020-04" db="EMBL/GenBank/DDBJ databases">
        <title>Analysis of mating type loci in Filobasidium floriforme.</title>
        <authorList>
            <person name="Nowrousian M."/>
        </authorList>
    </citation>
    <scope>NUCLEOTIDE SEQUENCE</scope>
    <source>
        <strain evidence="2">CBS 6242</strain>
    </source>
</reference>
<comment type="caution">
    <text evidence="2">The sequence shown here is derived from an EMBL/GenBank/DDBJ whole genome shotgun (WGS) entry which is preliminary data.</text>
</comment>
<accession>A0A8K0JK92</accession>
<dbReference type="OrthoDB" id="2098436at2759"/>